<gene>
    <name evidence="1" type="ORF">F4820DRAFT_450014</name>
</gene>
<proteinExistence type="predicted"/>
<name>A0ACB9YW63_9PEZI</name>
<accession>A0ACB9YW63</accession>
<reference evidence="1 2" key="1">
    <citation type="journal article" date="2022" name="New Phytol.">
        <title>Ecological generalism drives hyperdiversity of secondary metabolite gene clusters in xylarialean endophytes.</title>
        <authorList>
            <person name="Franco M.E.E."/>
            <person name="Wisecaver J.H."/>
            <person name="Arnold A.E."/>
            <person name="Ju Y.M."/>
            <person name="Slot J.C."/>
            <person name="Ahrendt S."/>
            <person name="Moore L.P."/>
            <person name="Eastman K.E."/>
            <person name="Scott K."/>
            <person name="Konkel Z."/>
            <person name="Mondo S.J."/>
            <person name="Kuo A."/>
            <person name="Hayes R.D."/>
            <person name="Haridas S."/>
            <person name="Andreopoulos B."/>
            <person name="Riley R."/>
            <person name="LaButti K."/>
            <person name="Pangilinan J."/>
            <person name="Lipzen A."/>
            <person name="Amirebrahimi M."/>
            <person name="Yan J."/>
            <person name="Adam C."/>
            <person name="Keymanesh K."/>
            <person name="Ng V."/>
            <person name="Louie K."/>
            <person name="Northen T."/>
            <person name="Drula E."/>
            <person name="Henrissat B."/>
            <person name="Hsieh H.M."/>
            <person name="Youens-Clark K."/>
            <person name="Lutzoni F."/>
            <person name="Miadlikowska J."/>
            <person name="Eastwood D.C."/>
            <person name="Hamelin R.C."/>
            <person name="Grigoriev I.V."/>
            <person name="U'Ren J.M."/>
        </authorList>
    </citation>
    <scope>NUCLEOTIDE SEQUENCE [LARGE SCALE GENOMIC DNA]</scope>
    <source>
        <strain evidence="1 2">CBS 119005</strain>
    </source>
</reference>
<dbReference type="Proteomes" id="UP001497700">
    <property type="component" value="Unassembled WGS sequence"/>
</dbReference>
<evidence type="ECO:0000313" key="1">
    <source>
        <dbReference type="EMBL" id="KAI4863442.1"/>
    </source>
</evidence>
<organism evidence="1 2">
    <name type="scientific">Hypoxylon rubiginosum</name>
    <dbReference type="NCBI Taxonomy" id="110542"/>
    <lineage>
        <taxon>Eukaryota</taxon>
        <taxon>Fungi</taxon>
        <taxon>Dikarya</taxon>
        <taxon>Ascomycota</taxon>
        <taxon>Pezizomycotina</taxon>
        <taxon>Sordariomycetes</taxon>
        <taxon>Xylariomycetidae</taxon>
        <taxon>Xylariales</taxon>
        <taxon>Hypoxylaceae</taxon>
        <taxon>Hypoxylon</taxon>
    </lineage>
</organism>
<keyword evidence="2" id="KW-1185">Reference proteome</keyword>
<dbReference type="EMBL" id="MU393504">
    <property type="protein sequence ID" value="KAI4863442.1"/>
    <property type="molecule type" value="Genomic_DNA"/>
</dbReference>
<comment type="caution">
    <text evidence="1">The sequence shown here is derived from an EMBL/GenBank/DDBJ whole genome shotgun (WGS) entry which is preliminary data.</text>
</comment>
<evidence type="ECO:0000313" key="2">
    <source>
        <dbReference type="Proteomes" id="UP001497700"/>
    </source>
</evidence>
<sequence length="637" mass="71529">MAAYNTFSQADAPFIASAPIELKTPSSTLADISELKSCLAKQSVLPSDADLAERSAALDLLKKVILDGGNTEIRGRPLFTIVPIGSHGLGVSDATSTIDCLCVGHTSPKTFFILAIQRLRKAAPRGVKILRADEHFGTILELQINHIMMSLRYYRLPSVSTAETWPVIETLAPDDPIFNIPPSVCLNMKLLLDLSYLQRTIPDPAAFRLAYHFIKCWARRRGIYAAKLGYLSGIQISILLSVICKQLSHGTEYPSVPTILTTFYDHYAAFDWKNDIVFDPEFHKQLKYVRVRQPMAILGFYGLGLNTAQAASVPTVHVISEEFKKANSLLSSVGMTWSRFLGKSTDATEFLNTYSSYIKITAQFWDVSLAKGKSFLDWLESRFTLVSTGLCQRASHINQRIWPIRFVQQEDGEDEEHELEDLSEENAEYEGYYLLGLDTKCMTEEEVTTALEYIQSVLYNFENQIRSDPKHFDPKFFWMSAEILPQFSIGKLRVDGRDWGKYTTEAEDDDLGDSEFWASLEADEGPSAPAPKKKKAPRLPGGGGGPASAAKLRPAGDVLNRLRWDQAIDSSDYIVGYEDRFSGVVERSVNSWKSETTHEEFIPEHRIVYFKRKSDGAVVWDKEARRDEMFGSGLGRD</sequence>
<protein>
    <submittedName>
        <fullName evidence="1">Uncharacterized protein</fullName>
    </submittedName>
</protein>